<dbReference type="PANTHER" id="PTHR22916">
    <property type="entry name" value="GLYCOSYLTRANSFERASE"/>
    <property type="match status" value="1"/>
</dbReference>
<dbReference type="GO" id="GO:0016758">
    <property type="term" value="F:hexosyltransferase activity"/>
    <property type="evidence" value="ECO:0007669"/>
    <property type="project" value="UniProtKB-ARBA"/>
</dbReference>
<gene>
    <name evidence="4" type="ORF">EHV08_00340</name>
</gene>
<dbReference type="CDD" id="cd00761">
    <property type="entry name" value="Glyco_tranf_GTA_type"/>
    <property type="match status" value="1"/>
</dbReference>
<evidence type="ECO:0000313" key="5">
    <source>
        <dbReference type="Proteomes" id="UP000278983"/>
    </source>
</evidence>
<sequence length="311" mass="35047">MLSIIIPIYNVEQTLDRCLQSVASQGLEDCEVIMVDDGSPDGCSEICDRWAAKDRRFKAVHQRNGGLSAARNTGIEQAVGDLLTFIDSDDYLAPDTLLPLLRRMENDNDIDILEYNVVKHDGKGVEKSLGIGDAEWYDVSDYWFCGHAYVHTYSWNKIYRRAVFSAVRFPVGKNFEDVHILPLLLDNVKGKVVTTSHGAYHYIENPKGITQNATNEDYQSLLDAHISFLDSHCKGICSRDLDFFAEYYAHVLNIQITAFSRYGAAVRLLAMSDYAGRWRVRGVNLGTVATMKIAFARLFGVKSLCRLLKML</sequence>
<dbReference type="PANTHER" id="PTHR22916:SF51">
    <property type="entry name" value="GLYCOSYLTRANSFERASE EPSH-RELATED"/>
    <property type="match status" value="1"/>
</dbReference>
<keyword evidence="1" id="KW-0328">Glycosyltransferase</keyword>
<keyword evidence="5" id="KW-1185">Reference proteome</keyword>
<reference evidence="4 5" key="1">
    <citation type="submission" date="2018-12" db="EMBL/GenBank/DDBJ databases">
        <title>Genome sequencing of Prevotella sp. KCOM 3155 (= JS262).</title>
        <authorList>
            <person name="Kook J.-K."/>
            <person name="Park S.-N."/>
            <person name="Lim Y.K."/>
        </authorList>
    </citation>
    <scope>NUCLEOTIDE SEQUENCE [LARGE SCALE GENOMIC DNA]</scope>
    <source>
        <strain evidence="4 5">KCOM 3155</strain>
    </source>
</reference>
<evidence type="ECO:0000259" key="3">
    <source>
        <dbReference type="Pfam" id="PF00535"/>
    </source>
</evidence>
<dbReference type="EMBL" id="RYYU01000001">
    <property type="protein sequence ID" value="RUL58367.1"/>
    <property type="molecule type" value="Genomic_DNA"/>
</dbReference>
<keyword evidence="2 4" id="KW-0808">Transferase</keyword>
<proteinExistence type="predicted"/>
<evidence type="ECO:0000256" key="1">
    <source>
        <dbReference type="ARBA" id="ARBA00022676"/>
    </source>
</evidence>
<dbReference type="Gene3D" id="3.90.550.10">
    <property type="entry name" value="Spore Coat Polysaccharide Biosynthesis Protein SpsA, Chain A"/>
    <property type="match status" value="1"/>
</dbReference>
<dbReference type="SUPFAM" id="SSF53448">
    <property type="entry name" value="Nucleotide-diphospho-sugar transferases"/>
    <property type="match status" value="1"/>
</dbReference>
<organism evidence="4 5">
    <name type="scientific">Prevotella koreensis</name>
    <dbReference type="NCBI Taxonomy" id="2490854"/>
    <lineage>
        <taxon>Bacteria</taxon>
        <taxon>Pseudomonadati</taxon>
        <taxon>Bacteroidota</taxon>
        <taxon>Bacteroidia</taxon>
        <taxon>Bacteroidales</taxon>
        <taxon>Prevotellaceae</taxon>
        <taxon>Prevotella</taxon>
    </lineage>
</organism>
<dbReference type="InterPro" id="IPR001173">
    <property type="entry name" value="Glyco_trans_2-like"/>
</dbReference>
<evidence type="ECO:0000256" key="2">
    <source>
        <dbReference type="ARBA" id="ARBA00022679"/>
    </source>
</evidence>
<dbReference type="OrthoDB" id="9815829at2"/>
<comment type="caution">
    <text evidence="4">The sequence shown here is derived from an EMBL/GenBank/DDBJ whole genome shotgun (WGS) entry which is preliminary data.</text>
</comment>
<dbReference type="Pfam" id="PF00535">
    <property type="entry name" value="Glycos_transf_2"/>
    <property type="match status" value="1"/>
</dbReference>
<dbReference type="AlphaFoldDB" id="A0A432LIR8"/>
<evidence type="ECO:0000313" key="4">
    <source>
        <dbReference type="EMBL" id="RUL58367.1"/>
    </source>
</evidence>
<protein>
    <submittedName>
        <fullName evidence="4">Glycosyltransferase family 2 protein</fullName>
    </submittedName>
</protein>
<name>A0A432LIR8_9BACT</name>
<accession>A0A432LIR8</accession>
<dbReference type="Proteomes" id="UP000278983">
    <property type="component" value="Unassembled WGS sequence"/>
</dbReference>
<dbReference type="InterPro" id="IPR029044">
    <property type="entry name" value="Nucleotide-diphossugar_trans"/>
</dbReference>
<feature type="domain" description="Glycosyltransferase 2-like" evidence="3">
    <location>
        <begin position="3"/>
        <end position="164"/>
    </location>
</feature>
<dbReference type="RefSeq" id="WP_126677471.1">
    <property type="nucleotide sequence ID" value="NZ_RYYU01000001.1"/>
</dbReference>